<evidence type="ECO:0000313" key="2">
    <source>
        <dbReference type="EMBL" id="CAB4761883.1"/>
    </source>
</evidence>
<dbReference type="InterPro" id="IPR008984">
    <property type="entry name" value="SMAD_FHA_dom_sf"/>
</dbReference>
<accession>A0A6J7IPB0</accession>
<organism evidence="4">
    <name type="scientific">freshwater metagenome</name>
    <dbReference type="NCBI Taxonomy" id="449393"/>
    <lineage>
        <taxon>unclassified sequences</taxon>
        <taxon>metagenomes</taxon>
        <taxon>ecological metagenomes</taxon>
    </lineage>
</organism>
<protein>
    <submittedName>
        <fullName evidence="4">Unannotated protein</fullName>
    </submittedName>
</protein>
<dbReference type="InterPro" id="IPR000253">
    <property type="entry name" value="FHA_dom"/>
</dbReference>
<dbReference type="EMBL" id="CAFBMH010000152">
    <property type="protein sequence ID" value="CAB4932536.1"/>
    <property type="molecule type" value="Genomic_DNA"/>
</dbReference>
<gene>
    <name evidence="2" type="ORF">UFOPK2754_02463</name>
    <name evidence="3" type="ORF">UFOPK3139_00781</name>
    <name evidence="4" type="ORF">UFOPK3543_02745</name>
    <name evidence="5" type="ORF">UFOPK3967_00577</name>
</gene>
<proteinExistence type="predicted"/>
<evidence type="ECO:0000313" key="3">
    <source>
        <dbReference type="EMBL" id="CAB4822316.1"/>
    </source>
</evidence>
<dbReference type="EMBL" id="CAFBOS010000023">
    <property type="protein sequence ID" value="CAB4984476.1"/>
    <property type="molecule type" value="Genomic_DNA"/>
</dbReference>
<dbReference type="Pfam" id="PF00498">
    <property type="entry name" value="FHA"/>
    <property type="match status" value="1"/>
</dbReference>
<dbReference type="EMBL" id="CAEZYR010000112">
    <property type="protein sequence ID" value="CAB4761883.1"/>
    <property type="molecule type" value="Genomic_DNA"/>
</dbReference>
<dbReference type="AlphaFoldDB" id="A0A6J7IPB0"/>
<feature type="domain" description="FHA" evidence="1">
    <location>
        <begin position="45"/>
        <end position="94"/>
    </location>
</feature>
<dbReference type="Gene3D" id="2.60.200.20">
    <property type="match status" value="1"/>
</dbReference>
<evidence type="ECO:0000259" key="1">
    <source>
        <dbReference type="PROSITE" id="PS50006"/>
    </source>
</evidence>
<dbReference type="EMBL" id="CAFABA010000022">
    <property type="protein sequence ID" value="CAB4822316.1"/>
    <property type="molecule type" value="Genomic_DNA"/>
</dbReference>
<reference evidence="4" key="1">
    <citation type="submission" date="2020-05" db="EMBL/GenBank/DDBJ databases">
        <authorList>
            <person name="Chiriac C."/>
            <person name="Salcher M."/>
            <person name="Ghai R."/>
            <person name="Kavagutti S V."/>
        </authorList>
    </citation>
    <scope>NUCLEOTIDE SEQUENCE</scope>
</reference>
<dbReference type="PANTHER" id="PTHR23308">
    <property type="entry name" value="NUCLEAR INHIBITOR OF PROTEIN PHOSPHATASE-1"/>
    <property type="match status" value="1"/>
</dbReference>
<dbReference type="SUPFAM" id="SSF49879">
    <property type="entry name" value="SMAD/FHA domain"/>
    <property type="match status" value="1"/>
</dbReference>
<evidence type="ECO:0000313" key="4">
    <source>
        <dbReference type="EMBL" id="CAB4932536.1"/>
    </source>
</evidence>
<dbReference type="InterPro" id="IPR050923">
    <property type="entry name" value="Cell_Proc_Reg/RNA_Proc"/>
</dbReference>
<name>A0A6J7IPB0_9ZZZZ</name>
<dbReference type="SMART" id="SM00240">
    <property type="entry name" value="FHA"/>
    <property type="match status" value="1"/>
</dbReference>
<dbReference type="PROSITE" id="PS50006">
    <property type="entry name" value="FHA_DOMAIN"/>
    <property type="match status" value="1"/>
</dbReference>
<sequence>MAHEVVEVVDEFGPDRSQFSESQGLLIVTRGPNLGARYALDTDRITVGRHPDSEIFLDDITVSRKHAELVHTGSHYTLRDTGSLNGTYLNGKCIDKADLDDGDELQIGKFKLAFFHGTKH</sequence>
<evidence type="ECO:0000313" key="5">
    <source>
        <dbReference type="EMBL" id="CAB4984476.1"/>
    </source>
</evidence>